<feature type="transmembrane region" description="Helical" evidence="9">
    <location>
        <begin position="149"/>
        <end position="170"/>
    </location>
</feature>
<dbReference type="GO" id="GO:0015740">
    <property type="term" value="P:C4-dicarboxylate transport"/>
    <property type="evidence" value="ECO:0007669"/>
    <property type="project" value="TreeGrafter"/>
</dbReference>
<comment type="caution">
    <text evidence="11">The sequence shown here is derived from an EMBL/GenBank/DDBJ whole genome shotgun (WGS) entry which is preliminary data.</text>
</comment>
<evidence type="ECO:0000256" key="3">
    <source>
        <dbReference type="ARBA" id="ARBA00022475"/>
    </source>
</evidence>
<dbReference type="Pfam" id="PF04290">
    <property type="entry name" value="DctQ"/>
    <property type="match status" value="1"/>
</dbReference>
<comment type="similarity">
    <text evidence="8">Belongs to the TRAP transporter small permease family.</text>
</comment>
<sequence>MTGRVVVKTRPVFEITRRGRELLRLNKIREIYDAVEEYFAGIMLFIGLTLIFINVILRYFWGRPQSILDEFSVYFVVWGILAGMGVALKHNHHIKVDILYQTLSIKARRIMSIFANCLGLAFTLFYTYFGYQLVTNYIISGQRSADSQFPLWIVNLIMPISGILFSIRFLEKIYLLLKDGGKGWLKIEREGGHH</sequence>
<keyword evidence="4" id="KW-0997">Cell inner membrane</keyword>
<dbReference type="GO" id="GO:0022857">
    <property type="term" value="F:transmembrane transporter activity"/>
    <property type="evidence" value="ECO:0007669"/>
    <property type="project" value="TreeGrafter"/>
</dbReference>
<dbReference type="InterPro" id="IPR055348">
    <property type="entry name" value="DctQ"/>
</dbReference>
<comment type="subcellular location">
    <subcellularLocation>
        <location evidence="1">Cell inner membrane</location>
        <topology evidence="1">Multi-pass membrane protein</topology>
    </subcellularLocation>
</comment>
<name>A0A2L2XHH5_9FIRM</name>
<dbReference type="PANTHER" id="PTHR35011:SF2">
    <property type="entry name" value="2,3-DIKETO-L-GULONATE TRAP TRANSPORTER SMALL PERMEASE PROTEIN YIAM"/>
    <property type="match status" value="1"/>
</dbReference>
<gene>
    <name evidence="11" type="ORF">DCCM_4711</name>
</gene>
<evidence type="ECO:0000256" key="7">
    <source>
        <dbReference type="ARBA" id="ARBA00023136"/>
    </source>
</evidence>
<evidence type="ECO:0000256" key="2">
    <source>
        <dbReference type="ARBA" id="ARBA00022448"/>
    </source>
</evidence>
<dbReference type="GO" id="GO:0005886">
    <property type="term" value="C:plasma membrane"/>
    <property type="evidence" value="ECO:0007669"/>
    <property type="project" value="UniProtKB-SubCell"/>
</dbReference>
<keyword evidence="2" id="KW-0813">Transport</keyword>
<keyword evidence="3" id="KW-1003">Cell membrane</keyword>
<evidence type="ECO:0000313" key="11">
    <source>
        <dbReference type="EMBL" id="GBF35582.1"/>
    </source>
</evidence>
<evidence type="ECO:0000256" key="6">
    <source>
        <dbReference type="ARBA" id="ARBA00022989"/>
    </source>
</evidence>
<keyword evidence="6 9" id="KW-1133">Transmembrane helix</keyword>
<accession>A0A2L2XHH5</accession>
<feature type="transmembrane region" description="Helical" evidence="9">
    <location>
        <begin position="71"/>
        <end position="89"/>
    </location>
</feature>
<evidence type="ECO:0000256" key="5">
    <source>
        <dbReference type="ARBA" id="ARBA00022692"/>
    </source>
</evidence>
<dbReference type="InterPro" id="IPR007387">
    <property type="entry name" value="TRAP_DctQ"/>
</dbReference>
<dbReference type="AlphaFoldDB" id="A0A2L2XHH5"/>
<feature type="domain" description="Tripartite ATP-independent periplasmic transporters DctQ component" evidence="10">
    <location>
        <begin position="50"/>
        <end position="178"/>
    </location>
</feature>
<evidence type="ECO:0000259" key="10">
    <source>
        <dbReference type="Pfam" id="PF04290"/>
    </source>
</evidence>
<keyword evidence="5 9" id="KW-0812">Transmembrane</keyword>
<organism evidence="11 12">
    <name type="scientific">Desulfocucumis palustris</name>
    <dbReference type="NCBI Taxonomy" id="1898651"/>
    <lineage>
        <taxon>Bacteria</taxon>
        <taxon>Bacillati</taxon>
        <taxon>Bacillota</taxon>
        <taxon>Clostridia</taxon>
        <taxon>Eubacteriales</taxon>
        <taxon>Desulfocucumaceae</taxon>
        <taxon>Desulfocucumis</taxon>
    </lineage>
</organism>
<evidence type="ECO:0000256" key="1">
    <source>
        <dbReference type="ARBA" id="ARBA00004429"/>
    </source>
</evidence>
<reference evidence="12" key="1">
    <citation type="submission" date="2018-02" db="EMBL/GenBank/DDBJ databases">
        <title>Genome sequence of Desulfocucumis palustris strain NAW-5.</title>
        <authorList>
            <person name="Watanabe M."/>
            <person name="Kojima H."/>
            <person name="Fukui M."/>
        </authorList>
    </citation>
    <scope>NUCLEOTIDE SEQUENCE [LARGE SCALE GENOMIC DNA]</scope>
    <source>
        <strain evidence="12">NAW-5</strain>
    </source>
</reference>
<keyword evidence="12" id="KW-1185">Reference proteome</keyword>
<feature type="transmembrane region" description="Helical" evidence="9">
    <location>
        <begin position="38"/>
        <end position="59"/>
    </location>
</feature>
<proteinExistence type="inferred from homology"/>
<dbReference type="PANTHER" id="PTHR35011">
    <property type="entry name" value="2,3-DIKETO-L-GULONATE TRAP TRANSPORTER SMALL PERMEASE PROTEIN YIAM"/>
    <property type="match status" value="1"/>
</dbReference>
<protein>
    <submittedName>
        <fullName evidence="11">TRAP-type C4-dicarboxylate transport system small permease component</fullName>
    </submittedName>
</protein>
<feature type="transmembrane region" description="Helical" evidence="9">
    <location>
        <begin position="110"/>
        <end position="129"/>
    </location>
</feature>
<evidence type="ECO:0000256" key="8">
    <source>
        <dbReference type="ARBA" id="ARBA00038436"/>
    </source>
</evidence>
<dbReference type="EMBL" id="BFAV01000173">
    <property type="protein sequence ID" value="GBF35582.1"/>
    <property type="molecule type" value="Genomic_DNA"/>
</dbReference>
<evidence type="ECO:0000313" key="12">
    <source>
        <dbReference type="Proteomes" id="UP000239549"/>
    </source>
</evidence>
<evidence type="ECO:0000256" key="4">
    <source>
        <dbReference type="ARBA" id="ARBA00022519"/>
    </source>
</evidence>
<evidence type="ECO:0000256" key="9">
    <source>
        <dbReference type="SAM" id="Phobius"/>
    </source>
</evidence>
<keyword evidence="7 9" id="KW-0472">Membrane</keyword>
<dbReference type="Proteomes" id="UP000239549">
    <property type="component" value="Unassembled WGS sequence"/>
</dbReference>